<accession>A0ABT2RLI9</accession>
<reference evidence="2 3" key="1">
    <citation type="journal article" date="2021" name="ISME Commun">
        <title>Automated analysis of genomic sequences facilitates high-throughput and comprehensive description of bacteria.</title>
        <authorList>
            <person name="Hitch T.C.A."/>
        </authorList>
    </citation>
    <scope>NUCLEOTIDE SEQUENCE [LARGE SCALE GENOMIC DNA]</scope>
    <source>
        <strain evidence="2 3">Sanger_03</strain>
    </source>
</reference>
<evidence type="ECO:0000313" key="3">
    <source>
        <dbReference type="Proteomes" id="UP001652431"/>
    </source>
</evidence>
<name>A0ABT2RLI9_9FIRM</name>
<protein>
    <submittedName>
        <fullName evidence="2">Uncharacterized protein</fullName>
    </submittedName>
</protein>
<dbReference type="RefSeq" id="WP_158369319.1">
    <property type="nucleotide sequence ID" value="NZ_JAOQJU010000005.1"/>
</dbReference>
<proteinExistence type="predicted"/>
<feature type="chain" id="PRO_5045525603" evidence="1">
    <location>
        <begin position="29"/>
        <end position="59"/>
    </location>
</feature>
<keyword evidence="3" id="KW-1185">Reference proteome</keyword>
<evidence type="ECO:0000256" key="1">
    <source>
        <dbReference type="SAM" id="SignalP"/>
    </source>
</evidence>
<gene>
    <name evidence="2" type="ORF">OCV99_06620</name>
</gene>
<evidence type="ECO:0000313" key="2">
    <source>
        <dbReference type="EMBL" id="MCU6686233.1"/>
    </source>
</evidence>
<dbReference type="EMBL" id="JAOQJU010000005">
    <property type="protein sequence ID" value="MCU6686233.1"/>
    <property type="molecule type" value="Genomic_DNA"/>
</dbReference>
<dbReference type="Proteomes" id="UP001652431">
    <property type="component" value="Unassembled WGS sequence"/>
</dbReference>
<feature type="signal peptide" evidence="1">
    <location>
        <begin position="1"/>
        <end position="28"/>
    </location>
</feature>
<sequence>MKHRVRKWWSFLLCLAMVINIIPITAAAADEGIAIDETNFPDAVFRECVSNMIRTIIKN</sequence>
<keyword evidence="1" id="KW-0732">Signal</keyword>
<organism evidence="2 3">
    <name type="scientific">Dorea acetigenes</name>
    <dbReference type="NCBI Taxonomy" id="2981787"/>
    <lineage>
        <taxon>Bacteria</taxon>
        <taxon>Bacillati</taxon>
        <taxon>Bacillota</taxon>
        <taxon>Clostridia</taxon>
        <taxon>Lachnospirales</taxon>
        <taxon>Lachnospiraceae</taxon>
        <taxon>Dorea</taxon>
    </lineage>
</organism>
<comment type="caution">
    <text evidence="2">The sequence shown here is derived from an EMBL/GenBank/DDBJ whole genome shotgun (WGS) entry which is preliminary data.</text>
</comment>